<dbReference type="RefSeq" id="WP_191249805.1">
    <property type="nucleotide sequence ID" value="NZ_BNCI01000001.1"/>
</dbReference>
<dbReference type="GO" id="GO:0004386">
    <property type="term" value="F:helicase activity"/>
    <property type="evidence" value="ECO:0007669"/>
    <property type="project" value="UniProtKB-KW"/>
</dbReference>
<organism evidence="8 9">
    <name type="scientific">Kordiimonas sediminis</name>
    <dbReference type="NCBI Taxonomy" id="1735581"/>
    <lineage>
        <taxon>Bacteria</taxon>
        <taxon>Pseudomonadati</taxon>
        <taxon>Pseudomonadota</taxon>
        <taxon>Alphaproteobacteria</taxon>
        <taxon>Kordiimonadales</taxon>
        <taxon>Kordiimonadaceae</taxon>
        <taxon>Kordiimonas</taxon>
    </lineage>
</organism>
<dbReference type="PANTHER" id="PTHR45766">
    <property type="entry name" value="DNA ANNEALING HELICASE AND ENDONUCLEASE ZRANB3 FAMILY MEMBER"/>
    <property type="match status" value="1"/>
</dbReference>
<sequence>MPDQVEFSAGSQVRLINDPGRVGVLSGRIREQAGTLKYQVIFPEGPSFQPDYELELIKDDNSDWVDLLEQGRFGRVRDLRRSLTHIHLSGRLANLVYSMDATNTDFYAYQYKPVLSFLDSPSNGLLIADEVGLGKTIEAGLIWTELRARLDARRLLVVCPAMLREKWEAELSHRFGVNAEITDAKGLLKHLKEPRHKIQDGKGLVCSLQGLRPTRKWREGEEGKSGPKRDLARFLDAHADEEPLFDLVIFDEAHYMRNPESQTAKLGQLLRNVAEHVVLLSATPINLKSDDLFHLLNLVDPDTFGVKEVFPQVLAANAPLQRARELCLNTSSSAEEIMQELLDASEHELLSESHQLRALISEGVEGQLDDKRKRIRLANKIERINLLRNAVTRTRKSQVTEWRVVREPVKVFVDIETDGPEYKFYQAVTEAIRNYAWEREISDGFLLSGPQRQVSSCMYAAARAWKDRVSSFSEQIYEDSGQELEREPDLSPLIEVLERDVLPHIDLPTLRANDSKYKKFKDATFDFLTENPAEKIVVFSFFRRTLSYLSERLAEDGIKAQVLVGGMSETKQEIIEKFKSDPGIRVLLSSEVASEGVDLQFCRVVVNYDLPWNPMKVEQRIGRIDRLGQQADKISIFNLFYGNTIDHRIHDRLYERLHVFENALGGMEAILGEEIKNLTADLLTRPLTPEQEYARIEQTALALEQIRRDEDELESQASHLIAHGGYILDEVKAAHQFKKRITDQDLVSYVKDYLEKYCVGHEFRQASTNELKFDVKLPADAASRMEVFIKERRLQGQTRLATGERVSCLFANKVRDVRSRHENISQFHPLVRFISDELRNRDEAFYPLIAAEVTGSEEALPGTYVFYVNKWEFSGIKHDEELPVRVWSVENRKILDRDESWALVNQARVVGRDWPGVARAIEIEEVVEGLEFCGGALENDFLFERNQRRSENLDRISLQIQSARRHMERQLNSRQAVLQRFLDSGNMKMVPATKGRIASIKEKFVIQEERLKQKSELSSSQSEVCVGVIRVI</sequence>
<dbReference type="CDD" id="cd18793">
    <property type="entry name" value="SF2_C_SNF"/>
    <property type="match status" value="1"/>
</dbReference>
<gene>
    <name evidence="8" type="ORF">GCM10017044_03100</name>
</gene>
<evidence type="ECO:0000313" key="9">
    <source>
        <dbReference type="Proteomes" id="UP000630923"/>
    </source>
</evidence>
<dbReference type="Pfam" id="PF00271">
    <property type="entry name" value="Helicase_C"/>
    <property type="match status" value="1"/>
</dbReference>
<evidence type="ECO:0000256" key="2">
    <source>
        <dbReference type="ARBA" id="ARBA00022801"/>
    </source>
</evidence>
<dbReference type="Gene3D" id="3.40.50.300">
    <property type="entry name" value="P-loop containing nucleotide triphosphate hydrolases"/>
    <property type="match status" value="1"/>
</dbReference>
<dbReference type="Gene3D" id="3.40.50.10810">
    <property type="entry name" value="Tandem AAA-ATPase domain"/>
    <property type="match status" value="1"/>
</dbReference>
<keyword evidence="4" id="KW-0067">ATP-binding</keyword>
<evidence type="ECO:0000256" key="5">
    <source>
        <dbReference type="SAM" id="Coils"/>
    </source>
</evidence>
<feature type="domain" description="Helicase C-terminal" evidence="7">
    <location>
        <begin position="520"/>
        <end position="683"/>
    </location>
</feature>
<dbReference type="InterPro" id="IPR027417">
    <property type="entry name" value="P-loop_NTPase"/>
</dbReference>
<dbReference type="InterPro" id="IPR057342">
    <property type="entry name" value="DEXDc_RapA"/>
</dbReference>
<dbReference type="InterPro" id="IPR038718">
    <property type="entry name" value="SNF2-like_sf"/>
</dbReference>
<reference evidence="8" key="1">
    <citation type="journal article" date="2014" name="Int. J. Syst. Evol. Microbiol.">
        <title>Complete genome sequence of Corynebacterium casei LMG S-19264T (=DSM 44701T), isolated from a smear-ripened cheese.</title>
        <authorList>
            <consortium name="US DOE Joint Genome Institute (JGI-PGF)"/>
            <person name="Walter F."/>
            <person name="Albersmeier A."/>
            <person name="Kalinowski J."/>
            <person name="Ruckert C."/>
        </authorList>
    </citation>
    <scope>NUCLEOTIDE SEQUENCE</scope>
    <source>
        <strain evidence="8">KCTC 42590</strain>
    </source>
</reference>
<dbReference type="CDD" id="cd18011">
    <property type="entry name" value="DEXDc_RapA"/>
    <property type="match status" value="1"/>
</dbReference>
<evidence type="ECO:0008006" key="10">
    <source>
        <dbReference type="Google" id="ProtNLM"/>
    </source>
</evidence>
<accession>A0A919E4L2</accession>
<dbReference type="SMART" id="SM00487">
    <property type="entry name" value="DEXDc"/>
    <property type="match status" value="1"/>
</dbReference>
<dbReference type="PROSITE" id="PS51194">
    <property type="entry name" value="HELICASE_CTER"/>
    <property type="match status" value="1"/>
</dbReference>
<feature type="coiled-coil region" evidence="5">
    <location>
        <begin position="696"/>
        <end position="723"/>
    </location>
</feature>
<proteinExistence type="predicted"/>
<dbReference type="SMART" id="SM00490">
    <property type="entry name" value="HELICc"/>
    <property type="match status" value="1"/>
</dbReference>
<evidence type="ECO:0000259" key="6">
    <source>
        <dbReference type="PROSITE" id="PS51192"/>
    </source>
</evidence>
<evidence type="ECO:0000256" key="4">
    <source>
        <dbReference type="ARBA" id="ARBA00022840"/>
    </source>
</evidence>
<protein>
    <recommendedName>
        <fullName evidence="10">Helicase</fullName>
    </recommendedName>
</protein>
<evidence type="ECO:0000256" key="1">
    <source>
        <dbReference type="ARBA" id="ARBA00022741"/>
    </source>
</evidence>
<dbReference type="InterPro" id="IPR014001">
    <property type="entry name" value="Helicase_ATP-bd"/>
</dbReference>
<keyword evidence="9" id="KW-1185">Reference proteome</keyword>
<dbReference type="PROSITE" id="PS51192">
    <property type="entry name" value="HELICASE_ATP_BIND_1"/>
    <property type="match status" value="1"/>
</dbReference>
<evidence type="ECO:0000256" key="3">
    <source>
        <dbReference type="ARBA" id="ARBA00022806"/>
    </source>
</evidence>
<dbReference type="AlphaFoldDB" id="A0A919E4L2"/>
<keyword evidence="2" id="KW-0378">Hydrolase</keyword>
<dbReference type="PANTHER" id="PTHR45766:SF6">
    <property type="entry name" value="SWI_SNF-RELATED MATRIX-ASSOCIATED ACTIN-DEPENDENT REGULATOR OF CHROMATIN SUBFAMILY A-LIKE PROTEIN 1"/>
    <property type="match status" value="1"/>
</dbReference>
<feature type="domain" description="Helicase ATP-binding" evidence="6">
    <location>
        <begin position="116"/>
        <end position="302"/>
    </location>
</feature>
<dbReference type="InterPro" id="IPR000330">
    <property type="entry name" value="SNF2_N"/>
</dbReference>
<reference evidence="8" key="2">
    <citation type="submission" date="2020-09" db="EMBL/GenBank/DDBJ databases">
        <authorList>
            <person name="Sun Q."/>
            <person name="Kim S."/>
        </authorList>
    </citation>
    <scope>NUCLEOTIDE SEQUENCE</scope>
    <source>
        <strain evidence="8">KCTC 42590</strain>
    </source>
</reference>
<dbReference type="GO" id="GO:0016787">
    <property type="term" value="F:hydrolase activity"/>
    <property type="evidence" value="ECO:0007669"/>
    <property type="project" value="UniProtKB-KW"/>
</dbReference>
<dbReference type="GO" id="GO:0005524">
    <property type="term" value="F:ATP binding"/>
    <property type="evidence" value="ECO:0007669"/>
    <property type="project" value="UniProtKB-KW"/>
</dbReference>
<dbReference type="Pfam" id="PF00176">
    <property type="entry name" value="SNF2-rel_dom"/>
    <property type="match status" value="1"/>
</dbReference>
<dbReference type="EMBL" id="BNCI01000001">
    <property type="protein sequence ID" value="GHF12523.1"/>
    <property type="molecule type" value="Genomic_DNA"/>
</dbReference>
<keyword evidence="3" id="KW-0347">Helicase</keyword>
<name>A0A919E4L2_9PROT</name>
<dbReference type="SUPFAM" id="SSF52540">
    <property type="entry name" value="P-loop containing nucleoside triphosphate hydrolases"/>
    <property type="match status" value="2"/>
</dbReference>
<dbReference type="Proteomes" id="UP000630923">
    <property type="component" value="Unassembled WGS sequence"/>
</dbReference>
<evidence type="ECO:0000259" key="7">
    <source>
        <dbReference type="PROSITE" id="PS51194"/>
    </source>
</evidence>
<comment type="caution">
    <text evidence="8">The sequence shown here is derived from an EMBL/GenBank/DDBJ whole genome shotgun (WGS) entry which is preliminary data.</text>
</comment>
<keyword evidence="5" id="KW-0175">Coiled coil</keyword>
<evidence type="ECO:0000313" key="8">
    <source>
        <dbReference type="EMBL" id="GHF12523.1"/>
    </source>
</evidence>
<dbReference type="InterPro" id="IPR049730">
    <property type="entry name" value="SNF2/RAD54-like_C"/>
</dbReference>
<dbReference type="InterPro" id="IPR001650">
    <property type="entry name" value="Helicase_C-like"/>
</dbReference>
<keyword evidence="1" id="KW-0547">Nucleotide-binding</keyword>